<name>A0ABW8UTF8_9RHOB</name>
<dbReference type="InterPro" id="IPR003010">
    <property type="entry name" value="C-N_Hydrolase"/>
</dbReference>
<dbReference type="InterPro" id="IPR036526">
    <property type="entry name" value="C-N_Hydrolase_sf"/>
</dbReference>
<evidence type="ECO:0000259" key="3">
    <source>
        <dbReference type="PROSITE" id="PS50263"/>
    </source>
</evidence>
<dbReference type="Proteomes" id="UP001627408">
    <property type="component" value="Unassembled WGS sequence"/>
</dbReference>
<dbReference type="Gene3D" id="3.60.110.10">
    <property type="entry name" value="Carbon-nitrogen hydrolase"/>
    <property type="match status" value="1"/>
</dbReference>
<evidence type="ECO:0000313" key="5">
    <source>
        <dbReference type="Proteomes" id="UP001627408"/>
    </source>
</evidence>
<evidence type="ECO:0000256" key="2">
    <source>
        <dbReference type="ARBA" id="ARBA00022801"/>
    </source>
</evidence>
<dbReference type="PANTHER" id="PTHR23088:SF27">
    <property type="entry name" value="DEAMINATED GLUTATHIONE AMIDASE"/>
    <property type="match status" value="1"/>
</dbReference>
<keyword evidence="2 4" id="KW-0378">Hydrolase</keyword>
<organism evidence="4 5">
    <name type="scientific">Tateyamaria armeniaca</name>
    <dbReference type="NCBI Taxonomy" id="2518930"/>
    <lineage>
        <taxon>Bacteria</taxon>
        <taxon>Pseudomonadati</taxon>
        <taxon>Pseudomonadota</taxon>
        <taxon>Alphaproteobacteria</taxon>
        <taxon>Rhodobacterales</taxon>
        <taxon>Roseobacteraceae</taxon>
        <taxon>Tateyamaria</taxon>
    </lineage>
</organism>
<dbReference type="GO" id="GO:0016787">
    <property type="term" value="F:hydrolase activity"/>
    <property type="evidence" value="ECO:0007669"/>
    <property type="project" value="UniProtKB-KW"/>
</dbReference>
<evidence type="ECO:0000313" key="4">
    <source>
        <dbReference type="EMBL" id="MFL4469339.1"/>
    </source>
</evidence>
<dbReference type="PROSITE" id="PS50263">
    <property type="entry name" value="CN_HYDROLASE"/>
    <property type="match status" value="1"/>
</dbReference>
<evidence type="ECO:0000256" key="1">
    <source>
        <dbReference type="ARBA" id="ARBA00010613"/>
    </source>
</evidence>
<feature type="domain" description="CN hydrolase" evidence="3">
    <location>
        <begin position="1"/>
        <end position="254"/>
    </location>
</feature>
<comment type="caution">
    <text evidence="4">The sequence shown here is derived from an EMBL/GenBank/DDBJ whole genome shotgun (WGS) entry which is preliminary data.</text>
</comment>
<dbReference type="RefSeq" id="WP_407591132.1">
    <property type="nucleotide sequence ID" value="NZ_JBHDIY010000002.1"/>
</dbReference>
<proteinExistence type="inferred from homology"/>
<dbReference type="Pfam" id="PF00795">
    <property type="entry name" value="CN_hydrolase"/>
    <property type="match status" value="1"/>
</dbReference>
<dbReference type="EMBL" id="JBHDIY010000002">
    <property type="protein sequence ID" value="MFL4469339.1"/>
    <property type="molecule type" value="Genomic_DNA"/>
</dbReference>
<protein>
    <submittedName>
        <fullName evidence="4">Carbon-nitrogen hydrolase family protein</fullName>
    </submittedName>
</protein>
<dbReference type="PANTHER" id="PTHR23088">
    <property type="entry name" value="NITRILASE-RELATED"/>
    <property type="match status" value="1"/>
</dbReference>
<dbReference type="InterPro" id="IPR001110">
    <property type="entry name" value="UPF0012_CS"/>
</dbReference>
<accession>A0ABW8UTF8</accession>
<dbReference type="InterPro" id="IPR045254">
    <property type="entry name" value="Nit1/2_C-N_Hydrolase"/>
</dbReference>
<comment type="similarity">
    <text evidence="1">Belongs to the carbon-nitrogen hydrolase superfamily. NIT1/NIT2 family.</text>
</comment>
<keyword evidence="5" id="KW-1185">Reference proteome</keyword>
<dbReference type="SUPFAM" id="SSF56317">
    <property type="entry name" value="Carbon-nitrogen hydrolase"/>
    <property type="match status" value="1"/>
</dbReference>
<dbReference type="PROSITE" id="PS01227">
    <property type="entry name" value="UPF0012"/>
    <property type="match status" value="1"/>
</dbReference>
<reference evidence="4 5" key="1">
    <citation type="submission" date="2024-08" db="EMBL/GenBank/DDBJ databases">
        <title>Tateyamaria sp. nov., isolated from marine algae.</title>
        <authorList>
            <person name="Choi B.J."/>
            <person name="Kim J.M."/>
            <person name="Lee J.K."/>
            <person name="Choi D.G."/>
            <person name="Bayburt H."/>
            <person name="Baek J.H."/>
            <person name="Han D.M."/>
            <person name="Jeon C.O."/>
        </authorList>
    </citation>
    <scope>NUCLEOTIDE SEQUENCE [LARGE SCALE GENOMIC DNA]</scope>
    <source>
        <strain evidence="4 5">KMU-156</strain>
    </source>
</reference>
<sequence length="279" mass="30025">MKTALLQLNVSDDPVANLPRTVQMVRRAVDQGAQFVLTPEVTNCLSTSRSHQTNVLTDEENDATLAALRDVAADSGIHLLIGSLALKTDDPQGRFANRSFLIAPDGDILARYDKIHMFDVAISDTETYAESSGYRPGEQAVLATPAFAPVGMAVCYDMRFPRLSDALVTAGAQILTYPSAFSPITGAAHWHSLLRARAIEAGAWVLAPAQTGIHPGQSEKKRSTYGHSLAVDPWGEVVLDAGTAPGVYVFDMELDKVAEARRRIPARDNARPFDGPQGA</sequence>
<gene>
    <name evidence="4" type="ORF">ACERZ8_05445</name>
</gene>
<dbReference type="CDD" id="cd07572">
    <property type="entry name" value="nit"/>
    <property type="match status" value="1"/>
</dbReference>